<dbReference type="InterPro" id="IPR041628">
    <property type="entry name" value="ChlI/MoxR_AAA_lid"/>
</dbReference>
<comment type="caution">
    <text evidence="5">The sequence shown here is derived from an EMBL/GenBank/DDBJ whole genome shotgun (WGS) entry which is preliminary data.</text>
</comment>
<comment type="similarity">
    <text evidence="3">Belongs to the MoxR family.</text>
</comment>
<dbReference type="FunFam" id="3.40.50.300:FF:000640">
    <property type="entry name" value="MoxR family ATPase"/>
    <property type="match status" value="1"/>
</dbReference>
<dbReference type="Proteomes" id="UP000237968">
    <property type="component" value="Unassembled WGS sequence"/>
</dbReference>
<evidence type="ECO:0000313" key="6">
    <source>
        <dbReference type="Proteomes" id="UP000237968"/>
    </source>
</evidence>
<sequence>MTVQQFAHTFAAIRTEVNRVLLGQDELVEQVLLAICARGHVLIEGVPGLGKTLLVRTLGRVLGCEFKRIQFTPDLMPSDVTGGNVFNQQDNAFMFLPGPVFTQLLLADEINRAPAKTQSALLEAMQDRSVTVDGATRPLPRPFFTIATQNPIESQGTYPLPEAQLDRFLMKINVDHPTREVEKALLRNYVQGFDAGNLDTIGIREICTAEELVALQAATQTVSVDEGILDYITEVVGRTRAQRSVYLGASPRASIALLTTARARAASESRSYVIPDDVKHLAPAILRHRLVLHPDAEIEGTTPDDCVQAILREAPVPRTAA</sequence>
<dbReference type="RefSeq" id="WP_106394512.1">
    <property type="nucleotide sequence ID" value="NZ_PVNK01000232.1"/>
</dbReference>
<protein>
    <submittedName>
        <fullName evidence="5">ATPase family</fullName>
    </submittedName>
</protein>
<dbReference type="GO" id="GO:0016887">
    <property type="term" value="F:ATP hydrolysis activity"/>
    <property type="evidence" value="ECO:0007669"/>
    <property type="project" value="InterPro"/>
</dbReference>
<dbReference type="SUPFAM" id="SSF52540">
    <property type="entry name" value="P-loop containing nucleoside triphosphate hydrolases"/>
    <property type="match status" value="1"/>
</dbReference>
<evidence type="ECO:0000313" key="5">
    <source>
        <dbReference type="EMBL" id="PRP91709.1"/>
    </source>
</evidence>
<dbReference type="PANTHER" id="PTHR42759">
    <property type="entry name" value="MOXR FAMILY PROTEIN"/>
    <property type="match status" value="1"/>
</dbReference>
<dbReference type="Gene3D" id="1.10.8.80">
    <property type="entry name" value="Magnesium chelatase subunit I, C-Terminal domain"/>
    <property type="match status" value="1"/>
</dbReference>
<accession>A0A2S9XFR8</accession>
<dbReference type="InterPro" id="IPR003593">
    <property type="entry name" value="AAA+_ATPase"/>
</dbReference>
<name>A0A2S9XFR8_9BACT</name>
<dbReference type="EMBL" id="PVNK01000232">
    <property type="protein sequence ID" value="PRP91709.1"/>
    <property type="molecule type" value="Genomic_DNA"/>
</dbReference>
<evidence type="ECO:0000259" key="4">
    <source>
        <dbReference type="SMART" id="SM00382"/>
    </source>
</evidence>
<dbReference type="Gene3D" id="3.40.50.300">
    <property type="entry name" value="P-loop containing nucleotide triphosphate hydrolases"/>
    <property type="match status" value="1"/>
</dbReference>
<dbReference type="GO" id="GO:0005524">
    <property type="term" value="F:ATP binding"/>
    <property type="evidence" value="ECO:0007669"/>
    <property type="project" value="UniProtKB-KW"/>
</dbReference>
<feature type="domain" description="AAA+ ATPase" evidence="4">
    <location>
        <begin position="37"/>
        <end position="178"/>
    </location>
</feature>
<dbReference type="InterPro" id="IPR011703">
    <property type="entry name" value="ATPase_AAA-3"/>
</dbReference>
<proteinExistence type="inferred from homology"/>
<organism evidence="5 6">
    <name type="scientific">Enhygromyxa salina</name>
    <dbReference type="NCBI Taxonomy" id="215803"/>
    <lineage>
        <taxon>Bacteria</taxon>
        <taxon>Pseudomonadati</taxon>
        <taxon>Myxococcota</taxon>
        <taxon>Polyangia</taxon>
        <taxon>Nannocystales</taxon>
        <taxon>Nannocystaceae</taxon>
        <taxon>Enhygromyxa</taxon>
    </lineage>
</organism>
<dbReference type="SMART" id="SM00382">
    <property type="entry name" value="AAA"/>
    <property type="match status" value="1"/>
</dbReference>
<dbReference type="PIRSF" id="PIRSF002849">
    <property type="entry name" value="AAA_ATPase_chaperone_MoxR_prd"/>
    <property type="match status" value="1"/>
</dbReference>
<evidence type="ECO:0000256" key="3">
    <source>
        <dbReference type="ARBA" id="ARBA00061607"/>
    </source>
</evidence>
<reference evidence="5 6" key="1">
    <citation type="submission" date="2018-03" db="EMBL/GenBank/DDBJ databases">
        <title>Draft Genome Sequences of the Obligatory Marine Myxobacteria Enhygromyxa salina SWB005.</title>
        <authorList>
            <person name="Poehlein A."/>
            <person name="Moghaddam J.A."/>
            <person name="Harms H."/>
            <person name="Alanjari M."/>
            <person name="Koenig G.M."/>
            <person name="Daniel R."/>
            <person name="Schaeberle T.F."/>
        </authorList>
    </citation>
    <scope>NUCLEOTIDE SEQUENCE [LARGE SCALE GENOMIC DNA]</scope>
    <source>
        <strain evidence="5 6">SWB005</strain>
    </source>
</reference>
<evidence type="ECO:0000256" key="2">
    <source>
        <dbReference type="ARBA" id="ARBA00022840"/>
    </source>
</evidence>
<keyword evidence="1" id="KW-0547">Nucleotide-binding</keyword>
<keyword evidence="6" id="KW-1185">Reference proteome</keyword>
<dbReference type="Pfam" id="PF17863">
    <property type="entry name" value="AAA_lid_2"/>
    <property type="match status" value="1"/>
</dbReference>
<dbReference type="InterPro" id="IPR050764">
    <property type="entry name" value="CbbQ/NirQ/NorQ/GpvN"/>
</dbReference>
<keyword evidence="2" id="KW-0067">ATP-binding</keyword>
<dbReference type="InterPro" id="IPR027417">
    <property type="entry name" value="P-loop_NTPase"/>
</dbReference>
<dbReference type="PANTHER" id="PTHR42759:SF1">
    <property type="entry name" value="MAGNESIUM-CHELATASE SUBUNIT CHLD"/>
    <property type="match status" value="1"/>
</dbReference>
<gene>
    <name evidence="5" type="ORF">ENSA5_52890</name>
</gene>
<dbReference type="OrthoDB" id="9808397at2"/>
<dbReference type="AlphaFoldDB" id="A0A2S9XFR8"/>
<dbReference type="CDD" id="cd00009">
    <property type="entry name" value="AAA"/>
    <property type="match status" value="1"/>
</dbReference>
<evidence type="ECO:0000256" key="1">
    <source>
        <dbReference type="ARBA" id="ARBA00022741"/>
    </source>
</evidence>
<dbReference type="Pfam" id="PF07726">
    <property type="entry name" value="AAA_3"/>
    <property type="match status" value="1"/>
</dbReference>